<accession>A0A8S4SMB0</accession>
<evidence type="ECO:0000313" key="2">
    <source>
        <dbReference type="Proteomes" id="UP000838756"/>
    </source>
</evidence>
<protein>
    <submittedName>
        <fullName evidence="1">Jg6691 protein</fullName>
    </submittedName>
</protein>
<dbReference type="InterPro" id="IPR036682">
    <property type="entry name" value="OS_D_A10/PebIII_sf"/>
</dbReference>
<organism evidence="1 2">
    <name type="scientific">Pararge aegeria aegeria</name>
    <dbReference type="NCBI Taxonomy" id="348720"/>
    <lineage>
        <taxon>Eukaryota</taxon>
        <taxon>Metazoa</taxon>
        <taxon>Ecdysozoa</taxon>
        <taxon>Arthropoda</taxon>
        <taxon>Hexapoda</taxon>
        <taxon>Insecta</taxon>
        <taxon>Pterygota</taxon>
        <taxon>Neoptera</taxon>
        <taxon>Endopterygota</taxon>
        <taxon>Lepidoptera</taxon>
        <taxon>Glossata</taxon>
        <taxon>Ditrysia</taxon>
        <taxon>Papilionoidea</taxon>
        <taxon>Nymphalidae</taxon>
        <taxon>Satyrinae</taxon>
        <taxon>Satyrini</taxon>
        <taxon>Parargina</taxon>
        <taxon>Pararge</taxon>
    </lineage>
</organism>
<sequence length="134" mass="14853">MAGWLSRVVTADQNTVGTNPPLAAGVILGDLENIKESSSASSVPTHPYVQCGDYGKTLPLEEAFSPTVDVYRQVIPEALRTVCAKCTPKQRELVRIVVRAFQEKLPELWEELVKKEDPTGQYKESFNNFLQGTD</sequence>
<dbReference type="PANTHER" id="PTHR11257">
    <property type="entry name" value="CHEMOSENSORY PROTEIN-RELATED"/>
    <property type="match status" value="1"/>
</dbReference>
<dbReference type="PANTHER" id="PTHR11257:SF13">
    <property type="entry name" value="GEO07322P1"/>
    <property type="match status" value="1"/>
</dbReference>
<reference evidence="1" key="1">
    <citation type="submission" date="2022-03" db="EMBL/GenBank/DDBJ databases">
        <authorList>
            <person name="Lindestad O."/>
        </authorList>
    </citation>
    <scope>NUCLEOTIDE SEQUENCE</scope>
</reference>
<proteinExistence type="predicted"/>
<dbReference type="Pfam" id="PF03392">
    <property type="entry name" value="OS-D"/>
    <property type="match status" value="1"/>
</dbReference>
<comment type="caution">
    <text evidence="1">The sequence shown here is derived from an EMBL/GenBank/DDBJ whole genome shotgun (WGS) entry which is preliminary data.</text>
</comment>
<dbReference type="EMBL" id="CAKXAJ010026337">
    <property type="protein sequence ID" value="CAH2266992.1"/>
    <property type="molecule type" value="Genomic_DNA"/>
</dbReference>
<dbReference type="InterPro" id="IPR005055">
    <property type="entry name" value="A10/PebIII"/>
</dbReference>
<dbReference type="SUPFAM" id="SSF100910">
    <property type="entry name" value="Chemosensory protein Csp2"/>
    <property type="match status" value="1"/>
</dbReference>
<evidence type="ECO:0000313" key="1">
    <source>
        <dbReference type="EMBL" id="CAH2266992.1"/>
    </source>
</evidence>
<dbReference type="Gene3D" id="1.10.2080.10">
    <property type="entry name" value="Insect odorant-binding protein A10/Ejaculatory bulb-specific protein 3"/>
    <property type="match status" value="1"/>
</dbReference>
<dbReference type="AlphaFoldDB" id="A0A8S4SMB0"/>
<keyword evidence="2" id="KW-1185">Reference proteome</keyword>
<name>A0A8S4SMB0_9NEOP</name>
<gene>
    <name evidence="1" type="primary">jg6691</name>
    <name evidence="1" type="ORF">PAEG_LOCUS25587</name>
</gene>
<dbReference type="Proteomes" id="UP000838756">
    <property type="component" value="Unassembled WGS sequence"/>
</dbReference>
<dbReference type="OrthoDB" id="6344725at2759"/>